<dbReference type="RefSeq" id="WP_013610207.1">
    <property type="nucleotide sequence ID" value="NC_015156.1"/>
</dbReference>
<geneLocation type="plasmid" evidence="3">
    <name>VIBNI_pA</name>
</geneLocation>
<protein>
    <submittedName>
        <fullName evidence="3">Antirestriction protein</fullName>
    </submittedName>
</protein>
<evidence type="ECO:0000259" key="2">
    <source>
        <dbReference type="Pfam" id="PF18818"/>
    </source>
</evidence>
<dbReference type="AlphaFoldDB" id="A0A9P1NK72"/>
<dbReference type="InterPro" id="IPR017113">
    <property type="entry name" value="Antirestriction_ArdC"/>
</dbReference>
<name>A0A9P1NK72_9VIBR</name>
<evidence type="ECO:0000313" key="3">
    <source>
        <dbReference type="EMBL" id="CBJ93066.1"/>
    </source>
</evidence>
<organism evidence="3">
    <name type="scientific">Vibrio nigripulchritudo</name>
    <dbReference type="NCBI Taxonomy" id="28173"/>
    <lineage>
        <taxon>Bacteria</taxon>
        <taxon>Pseudomonadati</taxon>
        <taxon>Pseudomonadota</taxon>
        <taxon>Gammaproteobacteria</taxon>
        <taxon>Vibrionales</taxon>
        <taxon>Vibrionaceae</taxon>
        <taxon>Vibrio</taxon>
    </lineage>
</organism>
<proteinExistence type="predicted"/>
<sequence>MNSNVYQDVTRKIIQSLERGVKPWVCPWNDKAPLILPANYVTRKPYQGTNVLVLWQHGQERGFSSRYWLTYLQAKTLNGHVRRSEKGVKVLIFKSREDEDGQTMTYSSSATVYNADQIDGVDFESDAEEQTQCCSNGAAEILLRRSQAKIVLQGHHAFYRPSQDVIFLPERSRFEHDCDYYATALHELVHWSGAQSRLDRPIRGKFGSAEYAYEELIAELGCAFLMADLGVTGDVQHESYLAHWLSCLKEDKTYLFKAVNQASKAHQFLMSFVS</sequence>
<dbReference type="InterPro" id="IPR013610">
    <property type="entry name" value="ArdC_N"/>
</dbReference>
<reference evidence="3" key="1">
    <citation type="submission" date="2010-02" db="EMBL/GenBank/DDBJ databases">
        <authorList>
            <person name="Genoscope - CEA"/>
        </authorList>
    </citation>
    <scope>NUCLEOTIDE SEQUENCE</scope>
    <source>
        <plasmid evidence="3">VIBNI_pA</plasmid>
    </source>
</reference>
<dbReference type="Pfam" id="PF08401">
    <property type="entry name" value="ArdcN"/>
    <property type="match status" value="1"/>
</dbReference>
<dbReference type="PIRSF" id="PIRSF037112">
    <property type="entry name" value="Antirestriction_ArdC"/>
    <property type="match status" value="1"/>
</dbReference>
<gene>
    <name evidence="3" type="ORF">VIBNI_0016</name>
</gene>
<dbReference type="GO" id="GO:0003697">
    <property type="term" value="F:single-stranded DNA binding"/>
    <property type="evidence" value="ECO:0007669"/>
    <property type="project" value="InterPro"/>
</dbReference>
<dbReference type="EMBL" id="FP893246">
    <property type="protein sequence ID" value="CBJ93066.1"/>
    <property type="molecule type" value="Genomic_DNA"/>
</dbReference>
<dbReference type="Pfam" id="PF18818">
    <property type="entry name" value="MPTase-PolyVal"/>
    <property type="match status" value="1"/>
</dbReference>
<accession>A0A9P1NK72</accession>
<feature type="domain" description="Polyvalent protein metallopeptidase" evidence="2">
    <location>
        <begin position="138"/>
        <end position="260"/>
    </location>
</feature>
<feature type="domain" description="N-terminal" evidence="1">
    <location>
        <begin position="4"/>
        <end position="102"/>
    </location>
</feature>
<keyword evidence="3" id="KW-0614">Plasmid</keyword>
<dbReference type="InterPro" id="IPR041459">
    <property type="entry name" value="MPTase-PolyVal"/>
</dbReference>
<evidence type="ECO:0000259" key="1">
    <source>
        <dbReference type="Pfam" id="PF08401"/>
    </source>
</evidence>